<keyword evidence="3" id="KW-1185">Reference proteome</keyword>
<protein>
    <recommendedName>
        <fullName evidence="4">Outer membrane protein beta-barrel domain-containing protein</fullName>
    </recommendedName>
</protein>
<keyword evidence="1" id="KW-0732">Signal</keyword>
<dbReference type="AlphaFoldDB" id="A0A7G5GQ14"/>
<dbReference type="Proteomes" id="UP000515369">
    <property type="component" value="Chromosome"/>
</dbReference>
<dbReference type="InterPro" id="IPR011250">
    <property type="entry name" value="OMP/PagP_B-barrel"/>
</dbReference>
<reference evidence="2 3" key="1">
    <citation type="submission" date="2020-07" db="EMBL/GenBank/DDBJ databases">
        <title>Spirosoma foliorum sp. nov., isolated from the leaves on the Nejang mountain Korea, Republic of.</title>
        <authorList>
            <person name="Ho H."/>
            <person name="Lee Y.-J."/>
            <person name="Nurcahyanto D.-A."/>
            <person name="Kim S.-G."/>
        </authorList>
    </citation>
    <scope>NUCLEOTIDE SEQUENCE [LARGE SCALE GENOMIC DNA]</scope>
    <source>
        <strain evidence="2 3">PL0136</strain>
    </source>
</reference>
<dbReference type="RefSeq" id="WP_182458069.1">
    <property type="nucleotide sequence ID" value="NZ_CP059732.1"/>
</dbReference>
<feature type="chain" id="PRO_5028976464" description="Outer membrane protein beta-barrel domain-containing protein" evidence="1">
    <location>
        <begin position="19"/>
        <end position="200"/>
    </location>
</feature>
<gene>
    <name evidence="2" type="ORF">H3H32_23655</name>
</gene>
<evidence type="ECO:0000256" key="1">
    <source>
        <dbReference type="SAM" id="SignalP"/>
    </source>
</evidence>
<dbReference type="SUPFAM" id="SSF56925">
    <property type="entry name" value="OMPA-like"/>
    <property type="match status" value="1"/>
</dbReference>
<evidence type="ECO:0008006" key="4">
    <source>
        <dbReference type="Google" id="ProtNLM"/>
    </source>
</evidence>
<organism evidence="2 3">
    <name type="scientific">Spirosoma foliorum</name>
    <dbReference type="NCBI Taxonomy" id="2710596"/>
    <lineage>
        <taxon>Bacteria</taxon>
        <taxon>Pseudomonadati</taxon>
        <taxon>Bacteroidota</taxon>
        <taxon>Cytophagia</taxon>
        <taxon>Cytophagales</taxon>
        <taxon>Cytophagaceae</taxon>
        <taxon>Spirosoma</taxon>
    </lineage>
</organism>
<dbReference type="KEGG" id="sfol:H3H32_23655"/>
<evidence type="ECO:0000313" key="2">
    <source>
        <dbReference type="EMBL" id="QMW00956.1"/>
    </source>
</evidence>
<sequence length="200" mass="21973">MRKLFLLFLLQISFAGFAQKKPFKVTIAGGFSDPTYRAPKTDFAKAGFVYSLEPQYELDKFIKNLDLGFRLEQAFVQRTEYLDNNLSFPTQTKSIMSGVLTANYVVNTGSALKPYIGAGIGLYYAEKSTPIYNSISYPLPVTANLGGMGRLGIKYKIWHLEAAYNLVGDTSVKTATSGLTMTADNSYLTVKAGLTIAGNR</sequence>
<accession>A0A7G5GQ14</accession>
<feature type="signal peptide" evidence="1">
    <location>
        <begin position="1"/>
        <end position="18"/>
    </location>
</feature>
<dbReference type="EMBL" id="CP059732">
    <property type="protein sequence ID" value="QMW00956.1"/>
    <property type="molecule type" value="Genomic_DNA"/>
</dbReference>
<evidence type="ECO:0000313" key="3">
    <source>
        <dbReference type="Proteomes" id="UP000515369"/>
    </source>
</evidence>
<proteinExistence type="predicted"/>
<name>A0A7G5GQ14_9BACT</name>
<dbReference type="Gene3D" id="2.40.160.20">
    <property type="match status" value="1"/>
</dbReference>